<accession>A0A5N6SS31</accession>
<dbReference type="GO" id="GO:0045944">
    <property type="term" value="P:positive regulation of transcription by RNA polymerase II"/>
    <property type="evidence" value="ECO:0007669"/>
    <property type="project" value="TreeGrafter"/>
</dbReference>
<dbReference type="OrthoDB" id="3031538at2759"/>
<comment type="subcellular location">
    <subcellularLocation>
        <location evidence="1">Nucleus</location>
    </subcellularLocation>
</comment>
<dbReference type="Gene3D" id="4.10.240.10">
    <property type="entry name" value="Zn(2)-C6 fungal-type DNA-binding domain"/>
    <property type="match status" value="1"/>
</dbReference>
<evidence type="ECO:0000256" key="2">
    <source>
        <dbReference type="ARBA" id="ARBA00023015"/>
    </source>
</evidence>
<feature type="region of interest" description="Disordered" evidence="6">
    <location>
        <begin position="478"/>
        <end position="501"/>
    </location>
</feature>
<keyword evidence="4" id="KW-0804">Transcription</keyword>
<dbReference type="Gene3D" id="3.40.50.150">
    <property type="entry name" value="Vaccinia Virus protein VP39"/>
    <property type="match status" value="1"/>
</dbReference>
<reference evidence="8 9" key="1">
    <citation type="submission" date="2019-04" db="EMBL/GenBank/DDBJ databases">
        <title>Friends and foes A comparative genomics study of 23 Aspergillus species from section Flavi.</title>
        <authorList>
            <consortium name="DOE Joint Genome Institute"/>
            <person name="Kjaerbolling I."/>
            <person name="Vesth T."/>
            <person name="Frisvad J.C."/>
            <person name="Nybo J.L."/>
            <person name="Theobald S."/>
            <person name="Kildgaard S."/>
            <person name="Isbrandt T."/>
            <person name="Kuo A."/>
            <person name="Sato A."/>
            <person name="Lyhne E.K."/>
            <person name="Kogle M.E."/>
            <person name="Wiebenga A."/>
            <person name="Kun R.S."/>
            <person name="Lubbers R.J."/>
            <person name="Makela M.R."/>
            <person name="Barry K."/>
            <person name="Chovatia M."/>
            <person name="Clum A."/>
            <person name="Daum C."/>
            <person name="Haridas S."/>
            <person name="He G."/>
            <person name="LaButti K."/>
            <person name="Lipzen A."/>
            <person name="Mondo S."/>
            <person name="Riley R."/>
            <person name="Salamov A."/>
            <person name="Simmons B.A."/>
            <person name="Magnuson J.K."/>
            <person name="Henrissat B."/>
            <person name="Mortensen U.H."/>
            <person name="Larsen T.O."/>
            <person name="Devries R.P."/>
            <person name="Grigoriev I.V."/>
            <person name="Machida M."/>
            <person name="Baker S.E."/>
            <person name="Andersen M.R."/>
        </authorList>
    </citation>
    <scope>NUCLEOTIDE SEQUENCE [LARGE SCALE GENOMIC DNA]</scope>
    <source>
        <strain evidence="8 9">CBS 117625</strain>
    </source>
</reference>
<dbReference type="GO" id="GO:0000981">
    <property type="term" value="F:DNA-binding transcription factor activity, RNA polymerase II-specific"/>
    <property type="evidence" value="ECO:0007669"/>
    <property type="project" value="InterPro"/>
</dbReference>
<dbReference type="SUPFAM" id="SSF57701">
    <property type="entry name" value="Zn2/Cys6 DNA-binding domain"/>
    <property type="match status" value="1"/>
</dbReference>
<dbReference type="GeneID" id="43644156"/>
<dbReference type="PANTHER" id="PTHR37534:SF11">
    <property type="entry name" value="ZN(II)2CYS6 TRANSCRIPTION FACTOR (EUROFUNG)"/>
    <property type="match status" value="1"/>
</dbReference>
<dbReference type="PANTHER" id="PTHR37534">
    <property type="entry name" value="TRANSCRIPTIONAL ACTIVATOR PROTEIN UGA3"/>
    <property type="match status" value="1"/>
</dbReference>
<dbReference type="GO" id="GO:0005634">
    <property type="term" value="C:nucleus"/>
    <property type="evidence" value="ECO:0007669"/>
    <property type="project" value="UniProtKB-SubCell"/>
</dbReference>
<feature type="compositionally biased region" description="Polar residues" evidence="6">
    <location>
        <begin position="486"/>
        <end position="497"/>
    </location>
</feature>
<feature type="domain" description="Zn(2)-C6 fungal-type" evidence="7">
    <location>
        <begin position="45"/>
        <end position="73"/>
    </location>
</feature>
<evidence type="ECO:0000259" key="7">
    <source>
        <dbReference type="PROSITE" id="PS50048"/>
    </source>
</evidence>
<dbReference type="CDD" id="cd00067">
    <property type="entry name" value="GAL4"/>
    <property type="match status" value="1"/>
</dbReference>
<dbReference type="SUPFAM" id="SSF53335">
    <property type="entry name" value="S-adenosyl-L-methionine-dependent methyltransferases"/>
    <property type="match status" value="1"/>
</dbReference>
<dbReference type="RefSeq" id="XP_031913541.1">
    <property type="nucleotide sequence ID" value="XM_032059946.1"/>
</dbReference>
<evidence type="ECO:0000256" key="3">
    <source>
        <dbReference type="ARBA" id="ARBA00023125"/>
    </source>
</evidence>
<evidence type="ECO:0000256" key="4">
    <source>
        <dbReference type="ARBA" id="ARBA00023163"/>
    </source>
</evidence>
<dbReference type="Pfam" id="PF11951">
    <property type="entry name" value="Fungal_trans_2"/>
    <property type="match status" value="1"/>
</dbReference>
<dbReference type="InterPro" id="IPR021858">
    <property type="entry name" value="Fun_TF"/>
</dbReference>
<gene>
    <name evidence="8" type="ORF">BDV38DRAFT_283026</name>
</gene>
<dbReference type="PROSITE" id="PS00463">
    <property type="entry name" value="ZN2_CY6_FUNGAL_1"/>
    <property type="match status" value="1"/>
</dbReference>
<name>A0A5N6SS31_ASPPS</name>
<dbReference type="GO" id="GO:0000976">
    <property type="term" value="F:transcription cis-regulatory region binding"/>
    <property type="evidence" value="ECO:0007669"/>
    <property type="project" value="TreeGrafter"/>
</dbReference>
<evidence type="ECO:0000256" key="1">
    <source>
        <dbReference type="ARBA" id="ARBA00004123"/>
    </source>
</evidence>
<dbReference type="EMBL" id="ML743577">
    <property type="protein sequence ID" value="KAE8137478.1"/>
    <property type="molecule type" value="Genomic_DNA"/>
</dbReference>
<protein>
    <recommendedName>
        <fullName evidence="7">Zn(2)-C6 fungal-type domain-containing protein</fullName>
    </recommendedName>
</protein>
<evidence type="ECO:0000256" key="5">
    <source>
        <dbReference type="ARBA" id="ARBA00023242"/>
    </source>
</evidence>
<evidence type="ECO:0000313" key="9">
    <source>
        <dbReference type="Proteomes" id="UP000325672"/>
    </source>
</evidence>
<organism evidence="8 9">
    <name type="scientific">Aspergillus pseudotamarii</name>
    <dbReference type="NCBI Taxonomy" id="132259"/>
    <lineage>
        <taxon>Eukaryota</taxon>
        <taxon>Fungi</taxon>
        <taxon>Dikarya</taxon>
        <taxon>Ascomycota</taxon>
        <taxon>Pezizomycotina</taxon>
        <taxon>Eurotiomycetes</taxon>
        <taxon>Eurotiomycetidae</taxon>
        <taxon>Eurotiales</taxon>
        <taxon>Aspergillaceae</taxon>
        <taxon>Aspergillus</taxon>
        <taxon>Aspergillus subgen. Circumdati</taxon>
    </lineage>
</organism>
<sequence length="602" mass="68124">MTVYRVRFASTGEPCRNTVRSESVIGSRPLDTLESLPTRQRSRSGCRECRQRKVKCDETFPVCQRCQRRGSVCQPTLRTAQWQVEVPWLADSPVKTISLAPIADTNVDARLMRYWLEATSQMLSVDSSNNPFSFPILKYVASSPSLAHFLQSASAAQEAYFHQPQMSVSLAKRGQALSALRQELQTRSSSLSQCFLTLLMLGMSSSWMAMDPTDYGREHLLAAPAVADMILKQRDANNEELDHLTMGIYVYWDMACAFCLDPVDHPIERDSSLETYVKQARHTFHPITTHSIDLYHLLGQVGRYCRVIVDGGGRDLVFELYSEERLNEYESIETDAMAKSLTEAFRKHGLLLLYRFCGTPGVCQPSSQKLTQTENYIHQLAIEIVELILQIKSNSPYVNIQAVPLLSAGAEMTSLDTFQRNQIRQRLKEVYSTNRLVPTLWVLELLEELWEVHDAGLTHMTWLELMLNKNWRLRTKTAIQTDDDPSNSTSENVSPSGEQDRVVEGAKVDLSGVAQTLLITLIAQAYEFSTARPSLGDPYTKDAPERLKFDVTKMTMTPNQMASIALRTSHFDRLTSDFLKHNPDTTVLHLARGLDSRIDRVK</sequence>
<dbReference type="InterPro" id="IPR036864">
    <property type="entry name" value="Zn2-C6_fun-type_DNA-bd_sf"/>
</dbReference>
<evidence type="ECO:0000313" key="8">
    <source>
        <dbReference type="EMBL" id="KAE8137478.1"/>
    </source>
</evidence>
<proteinExistence type="predicted"/>
<keyword evidence="9" id="KW-1185">Reference proteome</keyword>
<dbReference type="GO" id="GO:0008270">
    <property type="term" value="F:zinc ion binding"/>
    <property type="evidence" value="ECO:0007669"/>
    <property type="project" value="InterPro"/>
</dbReference>
<dbReference type="Proteomes" id="UP000325672">
    <property type="component" value="Unassembled WGS sequence"/>
</dbReference>
<dbReference type="Pfam" id="PF00172">
    <property type="entry name" value="Zn_clus"/>
    <property type="match status" value="1"/>
</dbReference>
<keyword evidence="5" id="KW-0539">Nucleus</keyword>
<dbReference type="SMART" id="SM00066">
    <property type="entry name" value="GAL4"/>
    <property type="match status" value="1"/>
</dbReference>
<evidence type="ECO:0000256" key="6">
    <source>
        <dbReference type="SAM" id="MobiDB-lite"/>
    </source>
</evidence>
<dbReference type="AlphaFoldDB" id="A0A5N6SS31"/>
<dbReference type="InterPro" id="IPR029063">
    <property type="entry name" value="SAM-dependent_MTases_sf"/>
</dbReference>
<dbReference type="InterPro" id="IPR001138">
    <property type="entry name" value="Zn2Cys6_DnaBD"/>
</dbReference>
<keyword evidence="2" id="KW-0805">Transcription regulation</keyword>
<dbReference type="PROSITE" id="PS50048">
    <property type="entry name" value="ZN2_CY6_FUNGAL_2"/>
    <property type="match status" value="1"/>
</dbReference>
<keyword evidence="3" id="KW-0238">DNA-binding</keyword>